<dbReference type="GO" id="GO:0005874">
    <property type="term" value="C:microtubule"/>
    <property type="evidence" value="ECO:0007669"/>
    <property type="project" value="UniProtKB-KW"/>
</dbReference>
<evidence type="ECO:0000256" key="1">
    <source>
        <dbReference type="ARBA" id="ARBA00022701"/>
    </source>
</evidence>
<dbReference type="OrthoDB" id="123929at2759"/>
<proteinExistence type="inferred from homology"/>
<accession>A0A1E7FVS3</accession>
<reference evidence="7 8" key="1">
    <citation type="submission" date="2016-09" db="EMBL/GenBank/DDBJ databases">
        <title>Extensive genetic diversity and differential bi-allelic expression allows diatom success in the polar Southern Ocean.</title>
        <authorList>
            <consortium name="DOE Joint Genome Institute"/>
            <person name="Mock T."/>
            <person name="Otillar R.P."/>
            <person name="Strauss J."/>
            <person name="Dupont C."/>
            <person name="Frickenhaus S."/>
            <person name="Maumus F."/>
            <person name="Mcmullan M."/>
            <person name="Sanges R."/>
            <person name="Schmutz J."/>
            <person name="Toseland A."/>
            <person name="Valas R."/>
            <person name="Veluchamy A."/>
            <person name="Ward B.J."/>
            <person name="Allen A."/>
            <person name="Barry K."/>
            <person name="Falciatore A."/>
            <person name="Ferrante M."/>
            <person name="Fortunato A.E."/>
            <person name="Gloeckner G."/>
            <person name="Gruber A."/>
            <person name="Hipkin R."/>
            <person name="Janech M."/>
            <person name="Kroth P."/>
            <person name="Leese F."/>
            <person name="Lindquist E."/>
            <person name="Lyon B.R."/>
            <person name="Martin J."/>
            <person name="Mayer C."/>
            <person name="Parker M."/>
            <person name="Quesneville H."/>
            <person name="Raymond J."/>
            <person name="Uhlig C."/>
            <person name="Valentin K.U."/>
            <person name="Worden A.Z."/>
            <person name="Armbrust E.V."/>
            <person name="Bowler C."/>
            <person name="Green B."/>
            <person name="Moulton V."/>
            <person name="Van Oosterhout C."/>
            <person name="Grigoriev I."/>
        </authorList>
    </citation>
    <scope>NUCLEOTIDE SEQUENCE [LARGE SCALE GENOMIC DNA]</scope>
    <source>
        <strain evidence="7 8">CCMP1102</strain>
    </source>
</reference>
<dbReference type="GO" id="GO:0005524">
    <property type="term" value="F:ATP binding"/>
    <property type="evidence" value="ECO:0007669"/>
    <property type="project" value="UniProtKB-UniRule"/>
</dbReference>
<keyword evidence="8" id="KW-1185">Reference proteome</keyword>
<dbReference type="InterPro" id="IPR001752">
    <property type="entry name" value="Kinesin_motor_dom"/>
</dbReference>
<dbReference type="SMART" id="SM00129">
    <property type="entry name" value="KISc"/>
    <property type="match status" value="1"/>
</dbReference>
<name>A0A1E7FVS3_9STRA</name>
<dbReference type="AlphaFoldDB" id="A0A1E7FVS3"/>
<dbReference type="GO" id="GO:0016887">
    <property type="term" value="F:ATP hydrolysis activity"/>
    <property type="evidence" value="ECO:0007669"/>
    <property type="project" value="TreeGrafter"/>
</dbReference>
<dbReference type="GO" id="GO:0005871">
    <property type="term" value="C:kinesin complex"/>
    <property type="evidence" value="ECO:0007669"/>
    <property type="project" value="TreeGrafter"/>
</dbReference>
<keyword evidence="7" id="KW-0378">Hydrolase</keyword>
<dbReference type="KEGG" id="fcy:FRACYDRAFT_178516"/>
<dbReference type="Proteomes" id="UP000095751">
    <property type="component" value="Unassembled WGS sequence"/>
</dbReference>
<dbReference type="GO" id="GO:0005634">
    <property type="term" value="C:nucleus"/>
    <property type="evidence" value="ECO:0007669"/>
    <property type="project" value="TreeGrafter"/>
</dbReference>
<dbReference type="GO" id="GO:0003777">
    <property type="term" value="F:microtubule motor activity"/>
    <property type="evidence" value="ECO:0007669"/>
    <property type="project" value="InterPro"/>
</dbReference>
<keyword evidence="4 5" id="KW-0505">Motor protein</keyword>
<dbReference type="InParanoid" id="A0A1E7FVS3"/>
<dbReference type="PANTHER" id="PTHR24115">
    <property type="entry name" value="KINESIN-RELATED"/>
    <property type="match status" value="1"/>
</dbReference>
<evidence type="ECO:0000256" key="5">
    <source>
        <dbReference type="PROSITE-ProRule" id="PRU00283"/>
    </source>
</evidence>
<evidence type="ECO:0000259" key="6">
    <source>
        <dbReference type="PROSITE" id="PS50067"/>
    </source>
</evidence>
<dbReference type="PANTHER" id="PTHR24115:SF1008">
    <property type="entry name" value="KINESIN-LIKE PROTEIN SUBITO"/>
    <property type="match status" value="1"/>
</dbReference>
<evidence type="ECO:0000313" key="7">
    <source>
        <dbReference type="EMBL" id="OEU22227.1"/>
    </source>
</evidence>
<protein>
    <submittedName>
        <fullName evidence="7">p-loop containing nucleoside triphosphate hydrolase protein</fullName>
    </submittedName>
</protein>
<keyword evidence="3 5" id="KW-0067">ATP-binding</keyword>
<sequence>MLLFSYGITNAGKTHTVLGDLNSTNQNKWGIIPRAISDLFERKRENSISDSKTARCGSGNVDCKHSPPFDLYISFFEIYNENVYDLIPSKKSVPSKYNVNSTLPALKVRECRGQIFVRGLAKHKINSLVEGIELTKLAHNKRHTSSNNLNSDSSRSHFICQMQI</sequence>
<dbReference type="GO" id="GO:0007018">
    <property type="term" value="P:microtubule-based movement"/>
    <property type="evidence" value="ECO:0007669"/>
    <property type="project" value="InterPro"/>
</dbReference>
<dbReference type="SUPFAM" id="SSF52540">
    <property type="entry name" value="P-loop containing nucleoside triphosphate hydrolases"/>
    <property type="match status" value="1"/>
</dbReference>
<dbReference type="InterPro" id="IPR027417">
    <property type="entry name" value="P-loop_NTPase"/>
</dbReference>
<evidence type="ECO:0000256" key="2">
    <source>
        <dbReference type="ARBA" id="ARBA00022741"/>
    </source>
</evidence>
<comment type="similarity">
    <text evidence="5">Belongs to the TRAFAC class myosin-kinesin ATPase superfamily. Kinesin family.</text>
</comment>
<dbReference type="Gene3D" id="3.40.850.10">
    <property type="entry name" value="Kinesin motor domain"/>
    <property type="match status" value="1"/>
</dbReference>
<feature type="binding site" evidence="5">
    <location>
        <begin position="7"/>
        <end position="14"/>
    </location>
    <ligand>
        <name>ATP</name>
        <dbReference type="ChEBI" id="CHEBI:30616"/>
    </ligand>
</feature>
<dbReference type="EMBL" id="KV784353">
    <property type="protein sequence ID" value="OEU22227.1"/>
    <property type="molecule type" value="Genomic_DNA"/>
</dbReference>
<keyword evidence="1" id="KW-0493">Microtubule</keyword>
<dbReference type="PROSITE" id="PS50067">
    <property type="entry name" value="KINESIN_MOTOR_2"/>
    <property type="match status" value="1"/>
</dbReference>
<dbReference type="InterPro" id="IPR036961">
    <property type="entry name" value="Kinesin_motor_dom_sf"/>
</dbReference>
<evidence type="ECO:0000256" key="3">
    <source>
        <dbReference type="ARBA" id="ARBA00022840"/>
    </source>
</evidence>
<evidence type="ECO:0000313" key="8">
    <source>
        <dbReference type="Proteomes" id="UP000095751"/>
    </source>
</evidence>
<feature type="domain" description="Kinesin motor" evidence="6">
    <location>
        <begin position="1"/>
        <end position="164"/>
    </location>
</feature>
<feature type="non-terminal residue" evidence="7">
    <location>
        <position position="164"/>
    </location>
</feature>
<dbReference type="Pfam" id="PF00225">
    <property type="entry name" value="Kinesin"/>
    <property type="match status" value="1"/>
</dbReference>
<gene>
    <name evidence="7" type="ORF">FRACYDRAFT_178516</name>
</gene>
<dbReference type="InterPro" id="IPR027640">
    <property type="entry name" value="Kinesin-like_fam"/>
</dbReference>
<keyword evidence="2 5" id="KW-0547">Nucleotide-binding</keyword>
<evidence type="ECO:0000256" key="4">
    <source>
        <dbReference type="ARBA" id="ARBA00023175"/>
    </source>
</evidence>
<organism evidence="7 8">
    <name type="scientific">Fragilariopsis cylindrus CCMP1102</name>
    <dbReference type="NCBI Taxonomy" id="635003"/>
    <lineage>
        <taxon>Eukaryota</taxon>
        <taxon>Sar</taxon>
        <taxon>Stramenopiles</taxon>
        <taxon>Ochrophyta</taxon>
        <taxon>Bacillariophyta</taxon>
        <taxon>Bacillariophyceae</taxon>
        <taxon>Bacillariophycidae</taxon>
        <taxon>Bacillariales</taxon>
        <taxon>Bacillariaceae</taxon>
        <taxon>Fragilariopsis</taxon>
    </lineage>
</organism>
<dbReference type="GO" id="GO:0008017">
    <property type="term" value="F:microtubule binding"/>
    <property type="evidence" value="ECO:0007669"/>
    <property type="project" value="InterPro"/>
</dbReference>